<dbReference type="PANTHER" id="PTHR46663">
    <property type="entry name" value="DIGUANYLATE CYCLASE DGCT-RELATED"/>
    <property type="match status" value="1"/>
</dbReference>
<gene>
    <name evidence="6" type="ORF">ACFOOG_02375</name>
</gene>
<dbReference type="InterPro" id="IPR000700">
    <property type="entry name" value="PAS-assoc_C"/>
</dbReference>
<dbReference type="RefSeq" id="WP_380692932.1">
    <property type="nucleotide sequence ID" value="NZ_JBHRYR010000002.1"/>
</dbReference>
<dbReference type="SUPFAM" id="SSF55785">
    <property type="entry name" value="PYP-like sensor domain (PAS domain)"/>
    <property type="match status" value="1"/>
</dbReference>
<dbReference type="SMART" id="SM00086">
    <property type="entry name" value="PAC"/>
    <property type="match status" value="1"/>
</dbReference>
<dbReference type="PROSITE" id="PS50887">
    <property type="entry name" value="GGDEF"/>
    <property type="match status" value="1"/>
</dbReference>
<feature type="domain" description="HAMP" evidence="4">
    <location>
        <begin position="173"/>
        <end position="227"/>
    </location>
</feature>
<evidence type="ECO:0000259" key="4">
    <source>
        <dbReference type="PROSITE" id="PS50885"/>
    </source>
</evidence>
<dbReference type="Pfam" id="PF08447">
    <property type="entry name" value="PAS_3"/>
    <property type="match status" value="1"/>
</dbReference>
<dbReference type="Pfam" id="PF00990">
    <property type="entry name" value="GGDEF"/>
    <property type="match status" value="1"/>
</dbReference>
<dbReference type="Gene3D" id="3.30.450.20">
    <property type="entry name" value="PAS domain"/>
    <property type="match status" value="1"/>
</dbReference>
<dbReference type="GO" id="GO:0052621">
    <property type="term" value="F:diguanylate cyclase activity"/>
    <property type="evidence" value="ECO:0007669"/>
    <property type="project" value="UniProtKB-EC"/>
</dbReference>
<dbReference type="CDD" id="cd00130">
    <property type="entry name" value="PAS"/>
    <property type="match status" value="1"/>
</dbReference>
<dbReference type="InterPro" id="IPR013655">
    <property type="entry name" value="PAS_fold_3"/>
</dbReference>
<accession>A0ABV7ZT42</accession>
<dbReference type="InterPro" id="IPR003660">
    <property type="entry name" value="HAMP_dom"/>
</dbReference>
<dbReference type="PROSITE" id="PS50113">
    <property type="entry name" value="PAC"/>
    <property type="match status" value="1"/>
</dbReference>
<evidence type="ECO:0000313" key="7">
    <source>
        <dbReference type="Proteomes" id="UP001595617"/>
    </source>
</evidence>
<dbReference type="InterPro" id="IPR035965">
    <property type="entry name" value="PAS-like_dom_sf"/>
</dbReference>
<dbReference type="Gene3D" id="2.10.70.100">
    <property type="match status" value="1"/>
</dbReference>
<comment type="caution">
    <text evidence="6">The sequence shown here is derived from an EMBL/GenBank/DDBJ whole genome shotgun (WGS) entry which is preliminary data.</text>
</comment>
<reference evidence="7" key="1">
    <citation type="journal article" date="2019" name="Int. J. Syst. Evol. Microbiol.">
        <title>The Global Catalogue of Microorganisms (GCM) 10K type strain sequencing project: providing services to taxonomists for standard genome sequencing and annotation.</title>
        <authorList>
            <consortium name="The Broad Institute Genomics Platform"/>
            <consortium name="The Broad Institute Genome Sequencing Center for Infectious Disease"/>
            <person name="Wu L."/>
            <person name="Ma J."/>
        </authorList>
    </citation>
    <scope>NUCLEOTIDE SEQUENCE [LARGE SCALE GENOMIC DNA]</scope>
    <source>
        <strain evidence="7">IBRC 10765</strain>
    </source>
</reference>
<keyword evidence="2" id="KW-1133">Transmembrane helix</keyword>
<feature type="transmembrane region" description="Helical" evidence="2">
    <location>
        <begin position="144"/>
        <end position="167"/>
    </location>
</feature>
<feature type="coiled-coil region" evidence="1">
    <location>
        <begin position="228"/>
        <end position="255"/>
    </location>
</feature>
<dbReference type="NCBIfam" id="TIGR00254">
    <property type="entry name" value="GGDEF"/>
    <property type="match status" value="1"/>
</dbReference>
<name>A0ABV7ZT42_9GAMM</name>
<dbReference type="Gene3D" id="3.30.70.270">
    <property type="match status" value="1"/>
</dbReference>
<dbReference type="Proteomes" id="UP001595617">
    <property type="component" value="Unassembled WGS sequence"/>
</dbReference>
<feature type="domain" description="GGDEF" evidence="5">
    <location>
        <begin position="411"/>
        <end position="544"/>
    </location>
</feature>
<dbReference type="EMBL" id="JBHRYR010000002">
    <property type="protein sequence ID" value="MFC3851667.1"/>
    <property type="molecule type" value="Genomic_DNA"/>
</dbReference>
<evidence type="ECO:0000259" key="3">
    <source>
        <dbReference type="PROSITE" id="PS50113"/>
    </source>
</evidence>
<keyword evidence="7" id="KW-1185">Reference proteome</keyword>
<dbReference type="InterPro" id="IPR052163">
    <property type="entry name" value="DGC-Regulatory_Protein"/>
</dbReference>
<dbReference type="InterPro" id="IPR000014">
    <property type="entry name" value="PAS"/>
</dbReference>
<evidence type="ECO:0000256" key="1">
    <source>
        <dbReference type="SAM" id="Coils"/>
    </source>
</evidence>
<dbReference type="SUPFAM" id="SSF55073">
    <property type="entry name" value="Nucleotide cyclase"/>
    <property type="match status" value="1"/>
</dbReference>
<keyword evidence="2" id="KW-0472">Membrane</keyword>
<feature type="domain" description="PAC" evidence="3">
    <location>
        <begin position="327"/>
        <end position="379"/>
    </location>
</feature>
<dbReference type="SMART" id="SM00267">
    <property type="entry name" value="GGDEF"/>
    <property type="match status" value="1"/>
</dbReference>
<dbReference type="PANTHER" id="PTHR46663:SF3">
    <property type="entry name" value="SLL0267 PROTEIN"/>
    <property type="match status" value="1"/>
</dbReference>
<dbReference type="CDD" id="cd01949">
    <property type="entry name" value="GGDEF"/>
    <property type="match status" value="1"/>
</dbReference>
<dbReference type="NCBIfam" id="TIGR00229">
    <property type="entry name" value="sensory_box"/>
    <property type="match status" value="1"/>
</dbReference>
<sequence length="546" mass="61908">MSSLESPRPLSLSRRLLVRSFPVLAMVLLGIQLLNGWIQYHSQLSALKTKADAIALLTAAAIAQPLWVFDRQIYEGQIRALNIDDEFVYARIVDDQGQEIFSYGDTTSESRHLYILSLPVSEPFQERTFAAFELGWSLQGVQQVIWQTVFVGLLLFGLTFGSLYLILHWAVRRSVLQPLQNLVQALRRIALKDWHQLDIDPKLKRTEWAEVFTAFNRMTMGLRSGDEARQYVDELKAAQEAMQDQHEAMSLLTERLHLATQAGKIGIWDYDVLTGERTWNDEMYELYGHAKGALEQDPLLWENSLHPEHRERAMENTQRALARKEILEDEFRIIRGDGEIRWIKTSGRVLRNGTGTPIRFLGTNMDITTSKEQEEALQTMAHFDALTGLPNRRLLLDRLQQAIARSQRQNTLLAVVMMDLDGFKAVNDDFGHDAGDHMLTVLAERMAACIRQEDTLARLGGDEFVLLLGELHNEAEIEQTLARILATVGEPVNIQDQSTQVSTSMGVTLFPADGSTAETLLRHADQAMYLAKRAGKNCVRYFSSLD</sequence>
<dbReference type="InterPro" id="IPR000160">
    <property type="entry name" value="GGDEF_dom"/>
</dbReference>
<keyword evidence="6" id="KW-0548">Nucleotidyltransferase</keyword>
<protein>
    <submittedName>
        <fullName evidence="6">Diguanylate cyclase domain-containing protein</fullName>
        <ecNumber evidence="6">2.7.7.65</ecNumber>
    </submittedName>
</protein>
<keyword evidence="6" id="KW-0808">Transferase</keyword>
<dbReference type="EC" id="2.7.7.65" evidence="6"/>
<keyword evidence="2" id="KW-0812">Transmembrane</keyword>
<dbReference type="PROSITE" id="PS50885">
    <property type="entry name" value="HAMP"/>
    <property type="match status" value="1"/>
</dbReference>
<dbReference type="InterPro" id="IPR001610">
    <property type="entry name" value="PAC"/>
</dbReference>
<evidence type="ECO:0000256" key="2">
    <source>
        <dbReference type="SAM" id="Phobius"/>
    </source>
</evidence>
<dbReference type="Gene3D" id="6.10.340.10">
    <property type="match status" value="1"/>
</dbReference>
<organism evidence="6 7">
    <name type="scientific">Saccharospirillum mangrovi</name>
    <dbReference type="NCBI Taxonomy" id="2161747"/>
    <lineage>
        <taxon>Bacteria</taxon>
        <taxon>Pseudomonadati</taxon>
        <taxon>Pseudomonadota</taxon>
        <taxon>Gammaproteobacteria</taxon>
        <taxon>Oceanospirillales</taxon>
        <taxon>Saccharospirillaceae</taxon>
        <taxon>Saccharospirillum</taxon>
    </lineage>
</organism>
<dbReference type="InterPro" id="IPR029787">
    <property type="entry name" value="Nucleotide_cyclase"/>
</dbReference>
<evidence type="ECO:0000313" key="6">
    <source>
        <dbReference type="EMBL" id="MFC3851667.1"/>
    </source>
</evidence>
<evidence type="ECO:0000259" key="5">
    <source>
        <dbReference type="PROSITE" id="PS50887"/>
    </source>
</evidence>
<keyword evidence="1" id="KW-0175">Coiled coil</keyword>
<feature type="transmembrane region" description="Helical" evidence="2">
    <location>
        <begin position="21"/>
        <end position="40"/>
    </location>
</feature>
<dbReference type="InterPro" id="IPR043128">
    <property type="entry name" value="Rev_trsase/Diguanyl_cyclase"/>
</dbReference>
<proteinExistence type="predicted"/>